<keyword evidence="1" id="KW-0472">Membrane</keyword>
<keyword evidence="3" id="KW-1185">Reference proteome</keyword>
<dbReference type="EMBL" id="JBHUGD010000003">
    <property type="protein sequence ID" value="MFD1946464.1"/>
    <property type="molecule type" value="Genomic_DNA"/>
</dbReference>
<evidence type="ECO:0000313" key="2">
    <source>
        <dbReference type="EMBL" id="MFD1946464.1"/>
    </source>
</evidence>
<comment type="caution">
    <text evidence="2">The sequence shown here is derived from an EMBL/GenBank/DDBJ whole genome shotgun (WGS) entry which is preliminary data.</text>
</comment>
<sequence>MTTRRAVLLLAAALTALLAWTVALPPLPGREGMILLGISSEHGVHLSDLPAAFVWAVGMAACGWLWRRS</sequence>
<feature type="transmembrane region" description="Helical" evidence="1">
    <location>
        <begin position="47"/>
        <end position="66"/>
    </location>
</feature>
<accession>A0ABW4TL89</accession>
<keyword evidence="1" id="KW-1133">Transmembrane helix</keyword>
<name>A0ABW4TL89_9ACTN</name>
<evidence type="ECO:0000256" key="1">
    <source>
        <dbReference type="SAM" id="Phobius"/>
    </source>
</evidence>
<evidence type="ECO:0000313" key="3">
    <source>
        <dbReference type="Proteomes" id="UP001597351"/>
    </source>
</evidence>
<organism evidence="2 3">
    <name type="scientific">Nocardioides aestuarii</name>
    <dbReference type="NCBI Taxonomy" id="252231"/>
    <lineage>
        <taxon>Bacteria</taxon>
        <taxon>Bacillati</taxon>
        <taxon>Actinomycetota</taxon>
        <taxon>Actinomycetes</taxon>
        <taxon>Propionibacteriales</taxon>
        <taxon>Nocardioidaceae</taxon>
        <taxon>Nocardioides</taxon>
    </lineage>
</organism>
<dbReference type="Proteomes" id="UP001597351">
    <property type="component" value="Unassembled WGS sequence"/>
</dbReference>
<reference evidence="3" key="1">
    <citation type="journal article" date="2019" name="Int. J. Syst. Evol. Microbiol.">
        <title>The Global Catalogue of Microorganisms (GCM) 10K type strain sequencing project: providing services to taxonomists for standard genome sequencing and annotation.</title>
        <authorList>
            <consortium name="The Broad Institute Genomics Platform"/>
            <consortium name="The Broad Institute Genome Sequencing Center for Infectious Disease"/>
            <person name="Wu L."/>
            <person name="Ma J."/>
        </authorList>
    </citation>
    <scope>NUCLEOTIDE SEQUENCE [LARGE SCALE GENOMIC DNA]</scope>
    <source>
        <strain evidence="3">CGMCC 1.12477</strain>
    </source>
</reference>
<keyword evidence="1" id="KW-0812">Transmembrane</keyword>
<dbReference type="RefSeq" id="WP_343916640.1">
    <property type="nucleotide sequence ID" value="NZ_BAAAJT010000002.1"/>
</dbReference>
<gene>
    <name evidence="2" type="ORF">ACFSDE_06640</name>
</gene>
<proteinExistence type="predicted"/>
<protein>
    <submittedName>
        <fullName evidence="2">Uncharacterized protein</fullName>
    </submittedName>
</protein>